<protein>
    <recommendedName>
        <fullName evidence="3">Immunity protein 30 domain-containing protein</fullName>
    </recommendedName>
</protein>
<reference evidence="2" key="1">
    <citation type="submission" date="2015-06" db="EMBL/GenBank/DDBJ databases">
        <authorList>
            <person name="Bertelli C."/>
        </authorList>
    </citation>
    <scope>NUCLEOTIDE SEQUENCE [LARGE SCALE GENOMIC DNA]</scope>
    <source>
        <strain evidence="2">CRIB-30</strain>
    </source>
</reference>
<name>A0A0H5DRP4_9BACT</name>
<keyword evidence="2" id="KW-1185">Reference proteome</keyword>
<proteinExistence type="predicted"/>
<dbReference type="EMBL" id="CWGJ01000025">
    <property type="protein sequence ID" value="CRX38888.1"/>
    <property type="molecule type" value="Genomic_DNA"/>
</dbReference>
<accession>A0A0H5DRP4</accession>
<dbReference type="AlphaFoldDB" id="A0A0H5DRP4"/>
<sequence>MLMVREIEDIIADFEDFSIEGDYMQKISKLTDELIGTGKPELALDAMLAILERYPDEEIGSPGPLAHAIEKCPGFEPKLLQSIERMPSTLSIWILYRLIQKSPKEEFVKALEIAAGHPLASEQIHEDAKLLLSWVAR</sequence>
<gene>
    <name evidence="1" type="ORF">ELAC_1560</name>
</gene>
<evidence type="ECO:0000313" key="2">
    <source>
        <dbReference type="Proteomes" id="UP000220251"/>
    </source>
</evidence>
<evidence type="ECO:0008006" key="3">
    <source>
        <dbReference type="Google" id="ProtNLM"/>
    </source>
</evidence>
<dbReference type="Proteomes" id="UP000220251">
    <property type="component" value="Unassembled WGS sequence"/>
</dbReference>
<evidence type="ECO:0000313" key="1">
    <source>
        <dbReference type="EMBL" id="CRX38888.1"/>
    </source>
</evidence>
<organism evidence="1 2">
    <name type="scientific">Estrella lausannensis</name>
    <dbReference type="NCBI Taxonomy" id="483423"/>
    <lineage>
        <taxon>Bacteria</taxon>
        <taxon>Pseudomonadati</taxon>
        <taxon>Chlamydiota</taxon>
        <taxon>Chlamydiia</taxon>
        <taxon>Parachlamydiales</taxon>
        <taxon>Candidatus Criblamydiaceae</taxon>
        <taxon>Estrella</taxon>
    </lineage>
</organism>